<comment type="similarity">
    <text evidence="4">Belongs to the MsrA Met sulfoxide reductase family.</text>
</comment>
<protein>
    <recommendedName>
        <fullName evidence="4">Peptide methionine sulfoxide reductase MsrA</fullName>
        <shortName evidence="4">Protein-methionine-S-oxide reductase</shortName>
        <ecNumber evidence="4">1.8.4.11</ecNumber>
    </recommendedName>
    <alternativeName>
        <fullName evidence="4">Peptide-methionine (S)-S-oxide reductase</fullName>
        <shortName evidence="4">Peptide Met(O) reductase</shortName>
    </alternativeName>
</protein>
<evidence type="ECO:0000256" key="5">
    <source>
        <dbReference type="SAM" id="SignalP"/>
    </source>
</evidence>
<dbReference type="PANTHER" id="PTHR43774:SF1">
    <property type="entry name" value="PEPTIDE METHIONINE SULFOXIDE REDUCTASE MSRA 2"/>
    <property type="match status" value="1"/>
</dbReference>
<evidence type="ECO:0000256" key="4">
    <source>
        <dbReference type="HAMAP-Rule" id="MF_01401"/>
    </source>
</evidence>
<dbReference type="HAMAP" id="MF_01401">
    <property type="entry name" value="MsrA"/>
    <property type="match status" value="1"/>
</dbReference>
<evidence type="ECO:0000256" key="1">
    <source>
        <dbReference type="ARBA" id="ARBA00023002"/>
    </source>
</evidence>
<dbReference type="SUPFAM" id="SSF55068">
    <property type="entry name" value="Peptide methionine sulfoxide reductase"/>
    <property type="match status" value="1"/>
</dbReference>
<keyword evidence="5" id="KW-0732">Signal</keyword>
<keyword evidence="1 4" id="KW-0560">Oxidoreductase</keyword>
<evidence type="ECO:0000259" key="6">
    <source>
        <dbReference type="Pfam" id="PF01625"/>
    </source>
</evidence>
<name>A0A0F5FYL7_9HYPH</name>
<dbReference type="NCBIfam" id="TIGR00401">
    <property type="entry name" value="msrA"/>
    <property type="match status" value="1"/>
</dbReference>
<proteinExistence type="inferred from homology"/>
<evidence type="ECO:0000256" key="2">
    <source>
        <dbReference type="ARBA" id="ARBA00047806"/>
    </source>
</evidence>
<comment type="catalytic activity">
    <reaction evidence="3 4">
        <text>[thioredoxin]-disulfide + L-methionine + H2O = L-methionine (S)-S-oxide + [thioredoxin]-dithiol</text>
        <dbReference type="Rhea" id="RHEA:19993"/>
        <dbReference type="Rhea" id="RHEA-COMP:10698"/>
        <dbReference type="Rhea" id="RHEA-COMP:10700"/>
        <dbReference type="ChEBI" id="CHEBI:15377"/>
        <dbReference type="ChEBI" id="CHEBI:29950"/>
        <dbReference type="ChEBI" id="CHEBI:50058"/>
        <dbReference type="ChEBI" id="CHEBI:57844"/>
        <dbReference type="ChEBI" id="CHEBI:58772"/>
        <dbReference type="EC" id="1.8.4.11"/>
    </reaction>
</comment>
<accession>A0A0F5FYL7</accession>
<dbReference type="Proteomes" id="UP000033632">
    <property type="component" value="Unassembled WGS sequence"/>
</dbReference>
<dbReference type="InterPro" id="IPR036509">
    <property type="entry name" value="Met_Sox_Rdtase_MsrA_sf"/>
</dbReference>
<dbReference type="PATRIC" id="fig|443610.3.peg.3042"/>
<feature type="signal peptide" evidence="5">
    <location>
        <begin position="1"/>
        <end position="24"/>
    </location>
</feature>
<dbReference type="EMBL" id="JZEX01000042">
    <property type="protein sequence ID" value="KKB13277.1"/>
    <property type="molecule type" value="Genomic_DNA"/>
</dbReference>
<dbReference type="AlphaFoldDB" id="A0A0F5FYL7"/>
<evidence type="ECO:0000313" key="8">
    <source>
        <dbReference type="Proteomes" id="UP000033632"/>
    </source>
</evidence>
<dbReference type="Pfam" id="PF01625">
    <property type="entry name" value="PMSR"/>
    <property type="match status" value="1"/>
</dbReference>
<dbReference type="EC" id="1.8.4.11" evidence="4"/>
<sequence length="237" mass="25884">MSTVILRPVLTLATFAAIAAFAFAQPMTSPASGEEPFIIPPPAVDVTGEEGLAKAVFAAGCFWGVQGVYQRVEGVTSAVSGYAGGSAETAFYEMVGTGQTGHAEAVEVTYDPSVVSYGELLHILFSVVHDPTQLNYQGPDHGPQYRSAIFPMSDEQKAVAEAYIAQLDETGVYPEPVVTTLEPFEGFYRAEDYHQDFLTLHPDYPYIVRFDLPKVANLEEVFPHHYREEPRLVMAAN</sequence>
<comment type="function">
    <text evidence="4">Has an important function as a repair enzyme for proteins that have been inactivated by oxidation. Catalyzes the reversible oxidation-reduction of methionine sulfoxide in proteins to methionine.</text>
</comment>
<dbReference type="Gene3D" id="3.30.1060.10">
    <property type="entry name" value="Peptide methionine sulphoxide reductase MsrA"/>
    <property type="match status" value="1"/>
</dbReference>
<dbReference type="GO" id="GO:0008113">
    <property type="term" value="F:peptide-methionine (S)-S-oxide reductase activity"/>
    <property type="evidence" value="ECO:0007669"/>
    <property type="project" value="UniProtKB-UniRule"/>
</dbReference>
<comment type="catalytic activity">
    <reaction evidence="2 4">
        <text>L-methionyl-[protein] + [thioredoxin]-disulfide + H2O = L-methionyl-(S)-S-oxide-[protein] + [thioredoxin]-dithiol</text>
        <dbReference type="Rhea" id="RHEA:14217"/>
        <dbReference type="Rhea" id="RHEA-COMP:10698"/>
        <dbReference type="Rhea" id="RHEA-COMP:10700"/>
        <dbReference type="Rhea" id="RHEA-COMP:12313"/>
        <dbReference type="Rhea" id="RHEA-COMP:12315"/>
        <dbReference type="ChEBI" id="CHEBI:15377"/>
        <dbReference type="ChEBI" id="CHEBI:16044"/>
        <dbReference type="ChEBI" id="CHEBI:29950"/>
        <dbReference type="ChEBI" id="CHEBI:44120"/>
        <dbReference type="ChEBI" id="CHEBI:50058"/>
        <dbReference type="EC" id="1.8.4.11"/>
    </reaction>
</comment>
<comment type="caution">
    <text evidence="7">The sequence shown here is derived from an EMBL/GenBank/DDBJ whole genome shotgun (WGS) entry which is preliminary data.</text>
</comment>
<feature type="chain" id="PRO_5002486855" description="Peptide methionine sulfoxide reductase MsrA" evidence="5">
    <location>
        <begin position="25"/>
        <end position="237"/>
    </location>
</feature>
<dbReference type="GO" id="GO:0033744">
    <property type="term" value="F:L-methionine:thioredoxin-disulfide S-oxidoreductase activity"/>
    <property type="evidence" value="ECO:0007669"/>
    <property type="project" value="RHEA"/>
</dbReference>
<organism evidence="7 8">
    <name type="scientific">Devosia geojensis</name>
    <dbReference type="NCBI Taxonomy" id="443610"/>
    <lineage>
        <taxon>Bacteria</taxon>
        <taxon>Pseudomonadati</taxon>
        <taxon>Pseudomonadota</taxon>
        <taxon>Alphaproteobacteria</taxon>
        <taxon>Hyphomicrobiales</taxon>
        <taxon>Devosiaceae</taxon>
        <taxon>Devosia</taxon>
    </lineage>
</organism>
<gene>
    <name evidence="4" type="primary">msrA</name>
    <name evidence="7" type="ORF">VE25_02820</name>
</gene>
<evidence type="ECO:0000313" key="7">
    <source>
        <dbReference type="EMBL" id="KKB13277.1"/>
    </source>
</evidence>
<dbReference type="RefSeq" id="WP_046107072.1">
    <property type="nucleotide sequence ID" value="NZ_JZEX01000042.1"/>
</dbReference>
<evidence type="ECO:0000256" key="3">
    <source>
        <dbReference type="ARBA" id="ARBA00048782"/>
    </source>
</evidence>
<feature type="domain" description="Peptide methionine sulphoxide reductase MsrA" evidence="6">
    <location>
        <begin position="54"/>
        <end position="203"/>
    </location>
</feature>
<dbReference type="STRING" id="443610.VE25_02820"/>
<reference evidence="7 8" key="1">
    <citation type="submission" date="2015-03" db="EMBL/GenBank/DDBJ databases">
        <authorList>
            <person name="Hassan Y.I."/>
            <person name="Lepp D."/>
            <person name="Li X.-Z."/>
            <person name="Zhou T."/>
        </authorList>
    </citation>
    <scope>NUCLEOTIDE SEQUENCE [LARGE SCALE GENOMIC DNA]</scope>
    <source>
        <strain evidence="7 8">BD-c194</strain>
    </source>
</reference>
<keyword evidence="8" id="KW-1185">Reference proteome</keyword>
<feature type="active site" evidence="4">
    <location>
        <position position="61"/>
    </location>
</feature>
<dbReference type="PANTHER" id="PTHR43774">
    <property type="entry name" value="PEPTIDE METHIONINE SULFOXIDE REDUCTASE"/>
    <property type="match status" value="1"/>
</dbReference>
<dbReference type="InterPro" id="IPR002569">
    <property type="entry name" value="Met_Sox_Rdtase_MsrA_dom"/>
</dbReference>
<dbReference type="OrthoDB" id="4174719at2"/>